<feature type="compositionally biased region" description="Acidic residues" evidence="4">
    <location>
        <begin position="543"/>
        <end position="574"/>
    </location>
</feature>
<dbReference type="GO" id="GO:0003723">
    <property type="term" value="F:RNA binding"/>
    <property type="evidence" value="ECO:0007669"/>
    <property type="project" value="InterPro"/>
</dbReference>
<evidence type="ECO:0000256" key="4">
    <source>
        <dbReference type="SAM" id="MobiDB-lite"/>
    </source>
</evidence>
<feature type="compositionally biased region" description="Polar residues" evidence="4">
    <location>
        <begin position="1085"/>
        <end position="1094"/>
    </location>
</feature>
<keyword evidence="2" id="KW-0963">Cytoplasm</keyword>
<protein>
    <recommendedName>
        <fullName evidence="5">MIF4G domain-containing protein</fullName>
    </recommendedName>
</protein>
<dbReference type="FunFam" id="1.25.40.180:FF:000014">
    <property type="entry name" value="Putative regulator of nonsense transcripts 2"/>
    <property type="match status" value="1"/>
</dbReference>
<dbReference type="GO" id="GO:0035145">
    <property type="term" value="C:exon-exon junction complex"/>
    <property type="evidence" value="ECO:0007669"/>
    <property type="project" value="TreeGrafter"/>
</dbReference>
<dbReference type="Gene3D" id="1.25.40.180">
    <property type="match status" value="4"/>
</dbReference>
<dbReference type="FunFam" id="1.25.40.180:FF:000023">
    <property type="entry name" value="regulator of nonsense transcripts 2 isoform X1"/>
    <property type="match status" value="1"/>
</dbReference>
<evidence type="ECO:0000256" key="1">
    <source>
        <dbReference type="ARBA" id="ARBA00004496"/>
    </source>
</evidence>
<dbReference type="SUPFAM" id="SSF48371">
    <property type="entry name" value="ARM repeat"/>
    <property type="match status" value="3"/>
</dbReference>
<sequence length="1311" mass="151268">MTKDEKSRGAKEGATADTPAAKKSTDKDTKRASNGSMQKVTKGGETGSSDARKDYKTSSKEGDHDKKRSLTKDELAKLEQEKRRINEEERKKREDDKKRKEEEKKRKEEEAKIDEERKKEEEQKRQEEEAKMREEEEKKNAAEMYKESVERKEIKRLTRDKNLSAAENRPDEDFFVRKDSSLKKNTAFVKKLKTLTESQRESLSKEFEGLNLTKYISEAATSISEAKIKMADIPCAIYMASLMHRRYVDFAAHLLDAIQRSLPVLMKKDEKDKNIVTFDPRIRLQLRLLAELIVHGIFTEKEGLPLLNNALATILKSDRRTTRTSQLSSASPSTAERTLQASPQERATQKYGHELLTSEVVSPQPKTAYRHLLKDHFIVLSKHLKDEHKALKNLERHSRKILQTKGELSTERRKTLEETQTAFQKLQINTSNFSDLIDEDMPDLPKDEVDEDDLLTIDFLHPEKNMADFDFENSRWEDEDTRTFHENLIDLRTMVPAILFKNCAKIKTPEETSSAEDMKKLEEGRKATAEGEEDPSLPLEAEMVVEEVEPEEDQVLEEDQEGEVEQEGEAEDGETNPNMSMKVMLDTFLQKLPTCINRDFIDKAAVEFCMNLNTKANRKRLVQCLVDVPRQRLDLLPFYSRLVATLHSCMSDVATNLADKLKMNFRYHLRKKDQMHIESKIKTVRFIVSFTGLRHHNIDMACAVLETCGRFLYRTADSHLRVKILLDMMMRKKSRMPLDDRHNTMIENAFYYCNLQRSKKQRGRYVPRCTNTYRKLLFKDLSKNMVEKVLKQMRKLDWTDQKVKLYAMKCLSSVWNIKFGNIHCMANLVAGLVSYYDNVGIYVVDGVLEDIRAGMEINHPKFNQRRVSMVKFLGELYNYKMVESTVIFRVLYSFIRVGVSLDANNPTPFDPPDHLFRIRLVCTLLDTCGHFFDRGNSKKRLDCFLIYFQQYYFFKKSLPVFDPEARPFPLDCDNAVMDTVECLRPKLKFYADIEEANQAVADLKRDCLQKLSEKVPPEQLAAFQQQMNQSNDTTGYPNLPSIMEGDENESEDFVRTPAGFSDMLEDDEDSDSVMEVDADGDGFNSAPNSQSQLTGEEETADDVDGMDEDEDLPEESAGETEEDDQMAVIKGAPKLINCEEDDDFSSEYEKLMAETYQRTVETSKVPQLDIGVPVLHKPTPKKLTFSSMQPLQEEEKNTMNFTLMTKKGNKQQLKAFEVPIDSTLVTNLKNREEAEQAEKQRLKKLTLDINERQEEEDYQEMLATLQRPATTVIPRDTSKPRFNHPKGAPDVNDIFNAKGNRCEEKKLSCNQ</sequence>
<comment type="caution">
    <text evidence="6">The sequence shown here is derived from an EMBL/GenBank/DDBJ whole genome shotgun (WGS) entry which is preliminary data.</text>
</comment>
<feature type="region of interest" description="Disordered" evidence="4">
    <location>
        <begin position="1"/>
        <end position="146"/>
    </location>
</feature>
<proteinExistence type="predicted"/>
<evidence type="ECO:0000256" key="3">
    <source>
        <dbReference type="SAM" id="Coils"/>
    </source>
</evidence>
<dbReference type="GO" id="GO:0005737">
    <property type="term" value="C:cytoplasm"/>
    <property type="evidence" value="ECO:0007669"/>
    <property type="project" value="UniProtKB-SubCell"/>
</dbReference>
<feature type="compositionally biased region" description="Basic and acidic residues" evidence="4">
    <location>
        <begin position="50"/>
        <end position="146"/>
    </location>
</feature>
<organism evidence="6 7">
    <name type="scientific">Stichopus japonicus</name>
    <name type="common">Sea cucumber</name>
    <dbReference type="NCBI Taxonomy" id="307972"/>
    <lineage>
        <taxon>Eukaryota</taxon>
        <taxon>Metazoa</taxon>
        <taxon>Echinodermata</taxon>
        <taxon>Eleutherozoa</taxon>
        <taxon>Echinozoa</taxon>
        <taxon>Holothuroidea</taxon>
        <taxon>Aspidochirotacea</taxon>
        <taxon>Aspidochirotida</taxon>
        <taxon>Stichopodidae</taxon>
        <taxon>Apostichopus</taxon>
    </lineage>
</organism>
<feature type="coiled-coil region" evidence="3">
    <location>
        <begin position="1225"/>
        <end position="1255"/>
    </location>
</feature>
<dbReference type="Proteomes" id="UP000230750">
    <property type="component" value="Unassembled WGS sequence"/>
</dbReference>
<dbReference type="OrthoDB" id="27832at2759"/>
<reference evidence="6 7" key="1">
    <citation type="journal article" date="2017" name="PLoS Biol.">
        <title>The sea cucumber genome provides insights into morphological evolution and visceral regeneration.</title>
        <authorList>
            <person name="Zhang X."/>
            <person name="Sun L."/>
            <person name="Yuan J."/>
            <person name="Sun Y."/>
            <person name="Gao Y."/>
            <person name="Zhang L."/>
            <person name="Li S."/>
            <person name="Dai H."/>
            <person name="Hamel J.F."/>
            <person name="Liu C."/>
            <person name="Yu Y."/>
            <person name="Liu S."/>
            <person name="Lin W."/>
            <person name="Guo K."/>
            <person name="Jin S."/>
            <person name="Xu P."/>
            <person name="Storey K.B."/>
            <person name="Huan P."/>
            <person name="Zhang T."/>
            <person name="Zhou Y."/>
            <person name="Zhang J."/>
            <person name="Lin C."/>
            <person name="Li X."/>
            <person name="Xing L."/>
            <person name="Huo D."/>
            <person name="Sun M."/>
            <person name="Wang L."/>
            <person name="Mercier A."/>
            <person name="Li F."/>
            <person name="Yang H."/>
            <person name="Xiang J."/>
        </authorList>
    </citation>
    <scope>NUCLEOTIDE SEQUENCE [LARGE SCALE GENOMIC DNA]</scope>
    <source>
        <strain evidence="6">Shaxun</strain>
        <tissue evidence="6">Muscle</tissue>
    </source>
</reference>
<evidence type="ECO:0000313" key="6">
    <source>
        <dbReference type="EMBL" id="PIK62829.1"/>
    </source>
</evidence>
<keyword evidence="7" id="KW-1185">Reference proteome</keyword>
<dbReference type="InterPro" id="IPR039762">
    <property type="entry name" value="Nmd2/UPF2"/>
</dbReference>
<gene>
    <name evidence="6" type="ORF">BSL78_00280</name>
</gene>
<accession>A0A2G8LRF4</accession>
<feature type="compositionally biased region" description="Polar residues" evidence="4">
    <location>
        <begin position="323"/>
        <end position="346"/>
    </location>
</feature>
<dbReference type="Gene3D" id="4.10.80.160">
    <property type="match status" value="1"/>
</dbReference>
<name>A0A2G8LRF4_STIJA</name>
<comment type="subcellular location">
    <subcellularLocation>
        <location evidence="1">Cytoplasm</location>
    </subcellularLocation>
</comment>
<evidence type="ECO:0000259" key="5">
    <source>
        <dbReference type="SMART" id="SM00543"/>
    </source>
</evidence>
<dbReference type="PANTHER" id="PTHR12839:SF7">
    <property type="entry name" value="REGULATOR OF NONSENSE TRANSCRIPTS 2"/>
    <property type="match status" value="1"/>
</dbReference>
<evidence type="ECO:0000313" key="7">
    <source>
        <dbReference type="Proteomes" id="UP000230750"/>
    </source>
</evidence>
<dbReference type="PANTHER" id="PTHR12839">
    <property type="entry name" value="NONSENSE-MEDIATED MRNA DECAY PROTEIN 2 UP-FRAMESHIFT SUPPRESSOR 2"/>
    <property type="match status" value="1"/>
</dbReference>
<dbReference type="InterPro" id="IPR007193">
    <property type="entry name" value="Upf2/Nmd2_C"/>
</dbReference>
<dbReference type="InterPro" id="IPR003890">
    <property type="entry name" value="MIF4G-like_typ-3"/>
</dbReference>
<feature type="compositionally biased region" description="Basic and acidic residues" evidence="4">
    <location>
        <begin position="1"/>
        <end position="11"/>
    </location>
</feature>
<dbReference type="Pfam" id="PF02854">
    <property type="entry name" value="MIF4G"/>
    <property type="match status" value="2"/>
</dbReference>
<feature type="compositionally biased region" description="Basic and acidic residues" evidence="4">
    <location>
        <begin position="516"/>
        <end position="529"/>
    </location>
</feature>
<dbReference type="STRING" id="307972.A0A2G8LRF4"/>
<feature type="region of interest" description="Disordered" evidence="4">
    <location>
        <begin position="508"/>
        <end position="578"/>
    </location>
</feature>
<feature type="region of interest" description="Disordered" evidence="4">
    <location>
        <begin position="1027"/>
        <end position="1125"/>
    </location>
</feature>
<feature type="region of interest" description="Disordered" evidence="4">
    <location>
        <begin position="322"/>
        <end position="347"/>
    </location>
</feature>
<feature type="compositionally biased region" description="Acidic residues" evidence="4">
    <location>
        <begin position="1095"/>
        <end position="1125"/>
    </location>
</feature>
<feature type="compositionally biased region" description="Polar residues" evidence="4">
    <location>
        <begin position="1027"/>
        <end position="1036"/>
    </location>
</feature>
<dbReference type="Pfam" id="PF04050">
    <property type="entry name" value="Upf2"/>
    <property type="match status" value="1"/>
</dbReference>
<evidence type="ECO:0000256" key="2">
    <source>
        <dbReference type="ARBA" id="ARBA00022490"/>
    </source>
</evidence>
<dbReference type="EMBL" id="MRZV01000005">
    <property type="protein sequence ID" value="PIK62829.1"/>
    <property type="molecule type" value="Genomic_DNA"/>
</dbReference>
<dbReference type="SMART" id="SM00543">
    <property type="entry name" value="MIF4G"/>
    <property type="match status" value="3"/>
</dbReference>
<dbReference type="InterPro" id="IPR016024">
    <property type="entry name" value="ARM-type_fold"/>
</dbReference>
<feature type="domain" description="MIF4G" evidence="5">
    <location>
        <begin position="586"/>
        <end position="756"/>
    </location>
</feature>
<feature type="compositionally biased region" description="Acidic residues" evidence="4">
    <location>
        <begin position="1063"/>
        <end position="1080"/>
    </location>
</feature>
<keyword evidence="3" id="KW-0175">Coiled coil</keyword>
<dbReference type="GO" id="GO:0000184">
    <property type="term" value="P:nuclear-transcribed mRNA catabolic process, nonsense-mediated decay"/>
    <property type="evidence" value="ECO:0007669"/>
    <property type="project" value="InterPro"/>
</dbReference>
<feature type="domain" description="MIF4G" evidence="5">
    <location>
        <begin position="182"/>
        <end position="463"/>
    </location>
</feature>
<feature type="domain" description="MIF4G" evidence="5">
    <location>
        <begin position="771"/>
        <end position="986"/>
    </location>
</feature>